<name>A0A8J6NB95_9BACT</name>
<keyword evidence="1 2" id="KW-0732">Signal</keyword>
<dbReference type="Pfam" id="PF12849">
    <property type="entry name" value="PBP_like_2"/>
    <property type="match status" value="1"/>
</dbReference>
<evidence type="ECO:0000259" key="3">
    <source>
        <dbReference type="Pfam" id="PF12849"/>
    </source>
</evidence>
<gene>
    <name evidence="4" type="ORF">H8E41_06560</name>
</gene>
<dbReference type="InterPro" id="IPR050811">
    <property type="entry name" value="Phosphate_ABC_transporter"/>
</dbReference>
<evidence type="ECO:0000256" key="1">
    <source>
        <dbReference type="ARBA" id="ARBA00022729"/>
    </source>
</evidence>
<protein>
    <submittedName>
        <fullName evidence="4">Substrate-binding domain-containing protein</fullName>
    </submittedName>
</protein>
<reference evidence="4 5" key="1">
    <citation type="submission" date="2020-08" db="EMBL/GenBank/DDBJ databases">
        <title>Bridging the membrane lipid divide: bacteria of the FCB group superphylum have the potential to synthesize archaeal ether lipids.</title>
        <authorList>
            <person name="Villanueva L."/>
            <person name="Von Meijenfeldt F.A.B."/>
            <person name="Westbye A.B."/>
            <person name="Yadav S."/>
            <person name="Hopmans E.C."/>
            <person name="Dutilh B.E."/>
            <person name="Sinninghe Damste J.S."/>
        </authorList>
    </citation>
    <scope>NUCLEOTIDE SEQUENCE [LARGE SCALE GENOMIC DNA]</scope>
    <source>
        <strain evidence="4">NIOZ-UU47</strain>
    </source>
</reference>
<sequence length="272" mass="29614">MTRKLLLLLISIGIVYHAPCYAAAEKITICGTGDSQELLRLLASEFEKQNPDITIEVPDSIGSSGGIKATARGKCDMGRIARPLKEKEKKYGLSSLFFARSPVVFFANNSLKSIPSLSSEQIVNIYNGTTILWQDIADLNGHIYVADRECGDSSRSAIEKTLAGFKEIKNKTGEVLYTTPEAIETVLGHDHTIGYSPLSALVGRENVHIFQINAINPDQVSVSNGDYPLVTPLGLVWKENISAQAMQFIDFLSKSDAVNIIIKAGSFPVPVK</sequence>
<dbReference type="InterPro" id="IPR024370">
    <property type="entry name" value="PBP_domain"/>
</dbReference>
<organism evidence="4 5">
    <name type="scientific">Candidatus Desulfobia pelagia</name>
    <dbReference type="NCBI Taxonomy" id="2841692"/>
    <lineage>
        <taxon>Bacteria</taxon>
        <taxon>Pseudomonadati</taxon>
        <taxon>Thermodesulfobacteriota</taxon>
        <taxon>Desulfobulbia</taxon>
        <taxon>Desulfobulbales</taxon>
        <taxon>Desulfobulbaceae</taxon>
        <taxon>Candidatus Desulfobia</taxon>
    </lineage>
</organism>
<dbReference type="AlphaFoldDB" id="A0A8J6NB95"/>
<feature type="signal peptide" evidence="2">
    <location>
        <begin position="1"/>
        <end position="22"/>
    </location>
</feature>
<dbReference type="Proteomes" id="UP000614424">
    <property type="component" value="Unassembled WGS sequence"/>
</dbReference>
<evidence type="ECO:0000313" key="4">
    <source>
        <dbReference type="EMBL" id="MBC8317551.1"/>
    </source>
</evidence>
<dbReference type="SUPFAM" id="SSF53850">
    <property type="entry name" value="Periplasmic binding protein-like II"/>
    <property type="match status" value="1"/>
</dbReference>
<feature type="domain" description="PBP" evidence="3">
    <location>
        <begin position="24"/>
        <end position="252"/>
    </location>
</feature>
<accession>A0A8J6NB95</accession>
<evidence type="ECO:0000313" key="5">
    <source>
        <dbReference type="Proteomes" id="UP000614424"/>
    </source>
</evidence>
<dbReference type="PANTHER" id="PTHR30570:SF1">
    <property type="entry name" value="PHOSPHATE-BINDING PROTEIN PSTS"/>
    <property type="match status" value="1"/>
</dbReference>
<dbReference type="Gene3D" id="3.40.190.10">
    <property type="entry name" value="Periplasmic binding protein-like II"/>
    <property type="match status" value="2"/>
</dbReference>
<comment type="caution">
    <text evidence="4">The sequence shown here is derived from an EMBL/GenBank/DDBJ whole genome shotgun (WGS) entry which is preliminary data.</text>
</comment>
<dbReference type="PANTHER" id="PTHR30570">
    <property type="entry name" value="PERIPLASMIC PHOSPHATE BINDING COMPONENT OF PHOSPHATE ABC TRANSPORTER"/>
    <property type="match status" value="1"/>
</dbReference>
<feature type="chain" id="PRO_5035155298" evidence="2">
    <location>
        <begin position="23"/>
        <end position="272"/>
    </location>
</feature>
<dbReference type="EMBL" id="JACNJZ010000093">
    <property type="protein sequence ID" value="MBC8317551.1"/>
    <property type="molecule type" value="Genomic_DNA"/>
</dbReference>
<proteinExistence type="predicted"/>
<evidence type="ECO:0000256" key="2">
    <source>
        <dbReference type="SAM" id="SignalP"/>
    </source>
</evidence>